<dbReference type="EMBL" id="QMDV01000001">
    <property type="protein sequence ID" value="RAU83637.1"/>
    <property type="molecule type" value="Genomic_DNA"/>
</dbReference>
<dbReference type="InterPro" id="IPR043132">
    <property type="entry name" value="BCAT-like_C"/>
</dbReference>
<evidence type="ECO:0000256" key="10">
    <source>
        <dbReference type="ARBA" id="ARBA00022679"/>
    </source>
</evidence>
<evidence type="ECO:0000256" key="4">
    <source>
        <dbReference type="ARBA" id="ARBA00004931"/>
    </source>
</evidence>
<comment type="catalytic activity">
    <reaction evidence="15">
        <text>L-leucine + 2-oxoglutarate = 4-methyl-2-oxopentanoate + L-glutamate</text>
        <dbReference type="Rhea" id="RHEA:18321"/>
        <dbReference type="ChEBI" id="CHEBI:16810"/>
        <dbReference type="ChEBI" id="CHEBI:17865"/>
        <dbReference type="ChEBI" id="CHEBI:29985"/>
        <dbReference type="ChEBI" id="CHEBI:57427"/>
        <dbReference type="EC" id="2.6.1.42"/>
    </reaction>
</comment>
<dbReference type="RefSeq" id="WP_112303675.1">
    <property type="nucleotide sequence ID" value="NZ_QMDV01000001.1"/>
</dbReference>
<dbReference type="Proteomes" id="UP000251692">
    <property type="component" value="Unassembled WGS sequence"/>
</dbReference>
<comment type="function">
    <text evidence="2">Acts on leucine, isoleucine and valine.</text>
</comment>
<evidence type="ECO:0000256" key="15">
    <source>
        <dbReference type="ARBA" id="ARBA00049229"/>
    </source>
</evidence>
<dbReference type="PIRSF" id="PIRSF006468">
    <property type="entry name" value="BCAT1"/>
    <property type="match status" value="1"/>
</dbReference>
<dbReference type="UniPathway" id="UPA00047">
    <property type="reaction ID" value="UER00058"/>
</dbReference>
<evidence type="ECO:0000256" key="8">
    <source>
        <dbReference type="ARBA" id="ARBA00022576"/>
    </source>
</evidence>
<dbReference type="NCBIfam" id="TIGR01123">
    <property type="entry name" value="ilvE_II"/>
    <property type="match status" value="1"/>
</dbReference>
<comment type="similarity">
    <text evidence="6">Belongs to the class-IV pyridoxal-phosphate-dependent aminotransferase family.</text>
</comment>
<dbReference type="PANTHER" id="PTHR11825">
    <property type="entry name" value="SUBGROUP IIII AMINOTRANSFERASE"/>
    <property type="match status" value="1"/>
</dbReference>
<evidence type="ECO:0000256" key="12">
    <source>
        <dbReference type="ARBA" id="ARBA00023304"/>
    </source>
</evidence>
<evidence type="ECO:0000256" key="16">
    <source>
        <dbReference type="PIRSR" id="PIRSR006468-1"/>
    </source>
</evidence>
<dbReference type="GO" id="GO:0009098">
    <property type="term" value="P:L-leucine biosynthetic process"/>
    <property type="evidence" value="ECO:0007669"/>
    <property type="project" value="UniProtKB-UniPathway"/>
</dbReference>
<keyword evidence="10 17" id="KW-0808">Transferase</keyword>
<evidence type="ECO:0000256" key="3">
    <source>
        <dbReference type="ARBA" id="ARBA00004824"/>
    </source>
</evidence>
<dbReference type="InterPro" id="IPR036038">
    <property type="entry name" value="Aminotransferase-like"/>
</dbReference>
<evidence type="ECO:0000313" key="18">
    <source>
        <dbReference type="Proteomes" id="UP000251692"/>
    </source>
</evidence>
<comment type="pathway">
    <text evidence="3">Amino-acid biosynthesis; L-isoleucine biosynthesis; L-isoleucine from 2-oxobutanoate: step 4/4.</text>
</comment>
<evidence type="ECO:0000256" key="2">
    <source>
        <dbReference type="ARBA" id="ARBA00003109"/>
    </source>
</evidence>
<protein>
    <recommendedName>
        <fullName evidence="7">branched-chain-amino-acid transaminase</fullName>
        <ecNumber evidence="7">2.6.1.42</ecNumber>
    </recommendedName>
</protein>
<dbReference type="Pfam" id="PF01063">
    <property type="entry name" value="Aminotran_4"/>
    <property type="match status" value="1"/>
</dbReference>
<dbReference type="GO" id="GO:0004084">
    <property type="term" value="F:branched-chain-amino-acid transaminase activity"/>
    <property type="evidence" value="ECO:0007669"/>
    <property type="project" value="UniProtKB-EC"/>
</dbReference>
<evidence type="ECO:0000256" key="7">
    <source>
        <dbReference type="ARBA" id="ARBA00013053"/>
    </source>
</evidence>
<organism evidence="17 18">
    <name type="scientific">Pontibacter arcticus</name>
    <dbReference type="NCBI Taxonomy" id="2080288"/>
    <lineage>
        <taxon>Bacteria</taxon>
        <taxon>Pseudomonadati</taxon>
        <taxon>Bacteroidota</taxon>
        <taxon>Cytophagia</taxon>
        <taxon>Cytophagales</taxon>
        <taxon>Hymenobacteraceae</taxon>
        <taxon>Pontibacter</taxon>
    </lineage>
</organism>
<proteinExistence type="inferred from homology"/>
<dbReference type="UniPathway" id="UPA00049">
    <property type="reaction ID" value="UER00062"/>
</dbReference>
<dbReference type="NCBIfam" id="NF009897">
    <property type="entry name" value="PRK13357.1"/>
    <property type="match status" value="1"/>
</dbReference>
<dbReference type="UniPathway" id="UPA00048">
    <property type="reaction ID" value="UER00073"/>
</dbReference>
<dbReference type="InterPro" id="IPR001544">
    <property type="entry name" value="Aminotrans_IV"/>
</dbReference>
<comment type="catalytic activity">
    <reaction evidence="13">
        <text>L-valine + 2-oxoglutarate = 3-methyl-2-oxobutanoate + L-glutamate</text>
        <dbReference type="Rhea" id="RHEA:24813"/>
        <dbReference type="ChEBI" id="CHEBI:11851"/>
        <dbReference type="ChEBI" id="CHEBI:16810"/>
        <dbReference type="ChEBI" id="CHEBI:29985"/>
        <dbReference type="ChEBI" id="CHEBI:57762"/>
        <dbReference type="EC" id="2.6.1.42"/>
    </reaction>
</comment>
<dbReference type="SUPFAM" id="SSF56752">
    <property type="entry name" value="D-aminoacid aminotransferase-like PLP-dependent enzymes"/>
    <property type="match status" value="1"/>
</dbReference>
<comment type="catalytic activity">
    <reaction evidence="14">
        <text>L-isoleucine + 2-oxoglutarate = (S)-3-methyl-2-oxopentanoate + L-glutamate</text>
        <dbReference type="Rhea" id="RHEA:24801"/>
        <dbReference type="ChEBI" id="CHEBI:16810"/>
        <dbReference type="ChEBI" id="CHEBI:29985"/>
        <dbReference type="ChEBI" id="CHEBI:35146"/>
        <dbReference type="ChEBI" id="CHEBI:58045"/>
        <dbReference type="EC" id="2.6.1.42"/>
    </reaction>
</comment>
<dbReference type="Gene3D" id="3.30.470.10">
    <property type="match status" value="1"/>
</dbReference>
<keyword evidence="9" id="KW-0028">Amino-acid biosynthesis</keyword>
<accession>A0A364RH91</accession>
<dbReference type="GO" id="GO:0009099">
    <property type="term" value="P:L-valine biosynthetic process"/>
    <property type="evidence" value="ECO:0007669"/>
    <property type="project" value="UniProtKB-UniPathway"/>
</dbReference>
<keyword evidence="8 17" id="KW-0032">Aminotransferase</keyword>
<dbReference type="PANTHER" id="PTHR11825:SF44">
    <property type="entry name" value="BRANCHED-CHAIN-AMINO-ACID AMINOTRANSFERASE"/>
    <property type="match status" value="1"/>
</dbReference>
<evidence type="ECO:0000256" key="11">
    <source>
        <dbReference type="ARBA" id="ARBA00022898"/>
    </source>
</evidence>
<gene>
    <name evidence="17" type="ORF">DP923_00745</name>
</gene>
<dbReference type="CDD" id="cd01557">
    <property type="entry name" value="BCAT_beta_family"/>
    <property type="match status" value="1"/>
</dbReference>
<evidence type="ECO:0000256" key="6">
    <source>
        <dbReference type="ARBA" id="ARBA00009320"/>
    </source>
</evidence>
<name>A0A364RH91_9BACT</name>
<evidence type="ECO:0000256" key="14">
    <source>
        <dbReference type="ARBA" id="ARBA00048798"/>
    </source>
</evidence>
<keyword evidence="18" id="KW-1185">Reference proteome</keyword>
<comment type="pathway">
    <text evidence="4">Amino-acid biosynthesis; L-valine biosynthesis; L-valine from pyruvate: step 4/4.</text>
</comment>
<reference evidence="17 18" key="1">
    <citation type="submission" date="2018-06" db="EMBL/GenBank/DDBJ databases">
        <authorList>
            <person name="Liu Z.-W."/>
        </authorList>
    </citation>
    <scope>NUCLEOTIDE SEQUENCE [LARGE SCALE GENOMIC DNA]</scope>
    <source>
        <strain evidence="17 18">2b14</strain>
    </source>
</reference>
<keyword evidence="12" id="KW-0100">Branched-chain amino acid biosynthesis</keyword>
<evidence type="ECO:0000256" key="5">
    <source>
        <dbReference type="ARBA" id="ARBA00005072"/>
    </source>
</evidence>
<sequence length="363" mass="40102">MTTEDAATIPTKTINIQRATASRINELDFNNIQFGKIFADHMLVVDYKDGAWQTPEILPYGDMMMSPATSAIHYGQSIFEGMKAYRNPEGEIQLFRPLENFKRLNLSAERMCMPEIPEALFMDGLKELLKLDAAWVPPTEGCALYIRPFMFATDDFIGVRPSDTYRFVIFTCPVGAYYGVPLKVAIEPNYARSVEGGAGFAKAAGNYGSALLPARKMQEKGYHQLIWTDAKEHKYIEESGTMNIMFVIDGKLVTPAVSNTILNGITRASVLQVAKDLGYTVEERKVAVDEIIEASQAGTLQEAFGTGTAATIAQIAIIHYNGTDYTLPAIENREISNKIATALDAIKTGQATDTHNWMVKIEA</sequence>
<keyword evidence="11" id="KW-0663">Pyridoxal phosphate</keyword>
<dbReference type="EC" id="2.6.1.42" evidence="7"/>
<dbReference type="Gene3D" id="3.20.10.10">
    <property type="entry name" value="D-amino Acid Aminotransferase, subunit A, domain 2"/>
    <property type="match status" value="1"/>
</dbReference>
<feature type="modified residue" description="N6-(pyridoxal phosphate)lysine" evidence="16">
    <location>
        <position position="202"/>
    </location>
</feature>
<evidence type="ECO:0000313" key="17">
    <source>
        <dbReference type="EMBL" id="RAU83637.1"/>
    </source>
</evidence>
<comment type="caution">
    <text evidence="17">The sequence shown here is derived from an EMBL/GenBank/DDBJ whole genome shotgun (WGS) entry which is preliminary data.</text>
</comment>
<comment type="pathway">
    <text evidence="5">Amino-acid biosynthesis; L-leucine biosynthesis; L-leucine from 3-methyl-2-oxobutanoate: step 4/4.</text>
</comment>
<evidence type="ECO:0000256" key="9">
    <source>
        <dbReference type="ARBA" id="ARBA00022605"/>
    </source>
</evidence>
<evidence type="ECO:0000256" key="1">
    <source>
        <dbReference type="ARBA" id="ARBA00001933"/>
    </source>
</evidence>
<dbReference type="GO" id="GO:0009097">
    <property type="term" value="P:isoleucine biosynthetic process"/>
    <property type="evidence" value="ECO:0007669"/>
    <property type="project" value="UniProtKB-UniPathway"/>
</dbReference>
<dbReference type="InterPro" id="IPR005786">
    <property type="entry name" value="B_amino_transII"/>
</dbReference>
<reference evidence="17 18" key="2">
    <citation type="submission" date="2018-07" db="EMBL/GenBank/DDBJ databases">
        <title>Pontibacter sp. 2b14 genomic sequence and assembly.</title>
        <authorList>
            <person name="Du Z.-J."/>
        </authorList>
    </citation>
    <scope>NUCLEOTIDE SEQUENCE [LARGE SCALE GENOMIC DNA]</scope>
    <source>
        <strain evidence="17 18">2b14</strain>
    </source>
</reference>
<dbReference type="InterPro" id="IPR033939">
    <property type="entry name" value="BCAT_family"/>
</dbReference>
<comment type="cofactor">
    <cofactor evidence="1">
        <name>pyridoxal 5'-phosphate</name>
        <dbReference type="ChEBI" id="CHEBI:597326"/>
    </cofactor>
</comment>
<evidence type="ECO:0000256" key="13">
    <source>
        <dbReference type="ARBA" id="ARBA00048212"/>
    </source>
</evidence>
<dbReference type="InterPro" id="IPR043131">
    <property type="entry name" value="BCAT-like_N"/>
</dbReference>
<dbReference type="OrthoDB" id="9804984at2"/>
<dbReference type="AlphaFoldDB" id="A0A364RH91"/>